<organism evidence="1">
    <name type="scientific">marine sediment metagenome</name>
    <dbReference type="NCBI Taxonomy" id="412755"/>
    <lineage>
        <taxon>unclassified sequences</taxon>
        <taxon>metagenomes</taxon>
        <taxon>ecological metagenomes</taxon>
    </lineage>
</organism>
<dbReference type="EMBL" id="LAZR01058456">
    <property type="protein sequence ID" value="KKK69851.1"/>
    <property type="molecule type" value="Genomic_DNA"/>
</dbReference>
<feature type="non-terminal residue" evidence="1">
    <location>
        <position position="40"/>
    </location>
</feature>
<name>A0A0F9ACD7_9ZZZZ</name>
<reference evidence="1" key="1">
    <citation type="journal article" date="2015" name="Nature">
        <title>Complex archaea that bridge the gap between prokaryotes and eukaryotes.</title>
        <authorList>
            <person name="Spang A."/>
            <person name="Saw J.H."/>
            <person name="Jorgensen S.L."/>
            <person name="Zaremba-Niedzwiedzka K."/>
            <person name="Martijn J."/>
            <person name="Lind A.E."/>
            <person name="van Eijk R."/>
            <person name="Schleper C."/>
            <person name="Guy L."/>
            <person name="Ettema T.J."/>
        </authorList>
    </citation>
    <scope>NUCLEOTIDE SEQUENCE</scope>
</reference>
<comment type="caution">
    <text evidence="1">The sequence shown here is derived from an EMBL/GenBank/DDBJ whole genome shotgun (WGS) entry which is preliminary data.</text>
</comment>
<proteinExistence type="predicted"/>
<dbReference type="AlphaFoldDB" id="A0A0F9ACD7"/>
<protein>
    <submittedName>
        <fullName evidence="1">Uncharacterized protein</fullName>
    </submittedName>
</protein>
<accession>A0A0F9ACD7</accession>
<sequence length="40" mass="4569">MAFSTTQITGISVPKPPTNNEYPFGTFLRSYRAFHFLEMA</sequence>
<evidence type="ECO:0000313" key="1">
    <source>
        <dbReference type="EMBL" id="KKK69851.1"/>
    </source>
</evidence>
<gene>
    <name evidence="1" type="ORF">LCGC14_2929880</name>
</gene>